<dbReference type="EMBL" id="BMJO01000010">
    <property type="protein sequence ID" value="GGE70201.1"/>
    <property type="molecule type" value="Genomic_DNA"/>
</dbReference>
<organism evidence="3 4">
    <name type="scientific">Pedobacter psychrotolerans</name>
    <dbReference type="NCBI Taxonomy" id="1843235"/>
    <lineage>
        <taxon>Bacteria</taxon>
        <taxon>Pseudomonadati</taxon>
        <taxon>Bacteroidota</taxon>
        <taxon>Sphingobacteriia</taxon>
        <taxon>Sphingobacteriales</taxon>
        <taxon>Sphingobacteriaceae</taxon>
        <taxon>Pedobacter</taxon>
    </lineage>
</organism>
<evidence type="ECO:0000313" key="2">
    <source>
        <dbReference type="EMBL" id="GGE70201.1"/>
    </source>
</evidence>
<dbReference type="Proteomes" id="UP000622648">
    <property type="component" value="Unassembled WGS sequence"/>
</dbReference>
<keyword evidence="1" id="KW-1133">Transmembrane helix</keyword>
<reference evidence="2" key="4">
    <citation type="submission" date="2024-05" db="EMBL/GenBank/DDBJ databases">
        <authorList>
            <person name="Sun Q."/>
            <person name="Zhou Y."/>
        </authorList>
    </citation>
    <scope>NUCLEOTIDE SEQUENCE</scope>
    <source>
        <strain evidence="2">CGMCC 1.15644</strain>
    </source>
</reference>
<keyword evidence="1" id="KW-0812">Transmembrane</keyword>
<gene>
    <name evidence="3" type="ORF">EV200_11149</name>
    <name evidence="2" type="ORF">GCM10011413_41080</name>
</gene>
<reference evidence="2" key="1">
    <citation type="journal article" date="2014" name="Int. J. Syst. Evol. Microbiol.">
        <title>Complete genome of a new Firmicutes species belonging to the dominant human colonic microbiota ('Ruminococcus bicirculans') reveals two chromosomes and a selective capacity to utilize plant glucans.</title>
        <authorList>
            <consortium name="NISC Comparative Sequencing Program"/>
            <person name="Wegmann U."/>
            <person name="Louis P."/>
            <person name="Goesmann A."/>
            <person name="Henrissat B."/>
            <person name="Duncan S.H."/>
            <person name="Flint H.J."/>
        </authorList>
    </citation>
    <scope>NUCLEOTIDE SEQUENCE</scope>
    <source>
        <strain evidence="2">CGMCC 1.15644</strain>
    </source>
</reference>
<evidence type="ECO:0000313" key="4">
    <source>
        <dbReference type="Proteomes" id="UP000295684"/>
    </source>
</evidence>
<sequence length="168" mass="18952">MKNPSISLTPAKCELLDNILNEFDEEVYIKSDRVLKIFRGNGTLASDYLDFLVQMNLVILVGQVDGVPLPAMVGKQAGVDMFISEGGFKRRYALNKLEQDTGKSIFDLQNENLDLKEKVTKQDQLLKGLEASLTQQGKNILEKWLVRVLFFLAGILITYAYFKIFQAA</sequence>
<accession>A0A4R2H2A4</accession>
<feature type="transmembrane region" description="Helical" evidence="1">
    <location>
        <begin position="144"/>
        <end position="162"/>
    </location>
</feature>
<name>A0A4R2H2A4_9SPHI</name>
<reference evidence="3 4" key="3">
    <citation type="submission" date="2019-03" db="EMBL/GenBank/DDBJ databases">
        <title>Genomic Encyclopedia of Type Strains, Phase IV (KMG-IV): sequencing the most valuable type-strain genomes for metagenomic binning, comparative biology and taxonomic classification.</title>
        <authorList>
            <person name="Goeker M."/>
        </authorList>
    </citation>
    <scope>NUCLEOTIDE SEQUENCE [LARGE SCALE GENOMIC DNA]</scope>
    <source>
        <strain evidence="3 4">DSM 103236</strain>
    </source>
</reference>
<evidence type="ECO:0000313" key="5">
    <source>
        <dbReference type="Proteomes" id="UP000622648"/>
    </source>
</evidence>
<dbReference type="OrthoDB" id="759215at2"/>
<dbReference type="EMBL" id="SLWO01000011">
    <property type="protein sequence ID" value="TCO18711.1"/>
    <property type="molecule type" value="Genomic_DNA"/>
</dbReference>
<reference evidence="5" key="2">
    <citation type="journal article" date="2019" name="Int. J. Syst. Evol. Microbiol.">
        <title>The Global Catalogue of Microorganisms (GCM) 10K type strain sequencing project: providing services to taxonomists for standard genome sequencing and annotation.</title>
        <authorList>
            <consortium name="The Broad Institute Genomics Platform"/>
            <consortium name="The Broad Institute Genome Sequencing Center for Infectious Disease"/>
            <person name="Wu L."/>
            <person name="Ma J."/>
        </authorList>
    </citation>
    <scope>NUCLEOTIDE SEQUENCE [LARGE SCALE GENOMIC DNA]</scope>
    <source>
        <strain evidence="5">CGMCC 1.15644</strain>
    </source>
</reference>
<dbReference type="Proteomes" id="UP000295684">
    <property type="component" value="Unassembled WGS sequence"/>
</dbReference>
<evidence type="ECO:0000256" key="1">
    <source>
        <dbReference type="SAM" id="Phobius"/>
    </source>
</evidence>
<keyword evidence="5" id="KW-1185">Reference proteome</keyword>
<evidence type="ECO:0000313" key="3">
    <source>
        <dbReference type="EMBL" id="TCO18711.1"/>
    </source>
</evidence>
<dbReference type="AlphaFoldDB" id="A0A4R2H2A4"/>
<keyword evidence="1" id="KW-0472">Membrane</keyword>
<dbReference type="RefSeq" id="WP_132536228.1">
    <property type="nucleotide sequence ID" value="NZ_BMJO01000010.1"/>
</dbReference>
<proteinExistence type="predicted"/>
<comment type="caution">
    <text evidence="3">The sequence shown here is derived from an EMBL/GenBank/DDBJ whole genome shotgun (WGS) entry which is preliminary data.</text>
</comment>
<protein>
    <submittedName>
        <fullName evidence="3">Uncharacterized protein</fullName>
    </submittedName>
</protein>